<sequence>MRLAHLTRIAAVAAAVVLAATACGDQSSSLGSSGAAPSVAEGVSFPAGSTMDTLNKAQTLRLGTKFDQPLFGLKGLDGNPAGFDVEIAKIIAAKLGIPADKIVYTEAPSAVREEVIEQNRVDMVVATYTINDKRKERITFAGPYYVAGQDLMVKSDNTTITGPDSLRGANAKVCSVAGSTPSENIKKYIDPANLTLFDVYSKCADALRTGQVDVVTTDNVILTGLIENSGGAFKLVNKKFTEEPYGIGIKKGDVAFCEFIDQTLKEAETDGSYKAAWDSTVGKVSPEVPPLPAAGTCS</sequence>
<reference evidence="7 8" key="1">
    <citation type="submission" date="2020-04" db="EMBL/GenBank/DDBJ databases">
        <authorList>
            <person name="Klaysubun C."/>
            <person name="Duangmal K."/>
            <person name="Lipun K."/>
        </authorList>
    </citation>
    <scope>NUCLEOTIDE SEQUENCE [LARGE SCALE GENOMIC DNA]</scope>
    <source>
        <strain evidence="7 8">JCM 11839</strain>
    </source>
</reference>
<dbReference type="Proteomes" id="UP001296706">
    <property type="component" value="Unassembled WGS sequence"/>
</dbReference>
<feature type="domain" description="Solute-binding protein family 3/N-terminal" evidence="6">
    <location>
        <begin position="59"/>
        <end position="284"/>
    </location>
</feature>
<dbReference type="InterPro" id="IPR001638">
    <property type="entry name" value="Solute-binding_3/MltF_N"/>
</dbReference>
<evidence type="ECO:0000256" key="1">
    <source>
        <dbReference type="ARBA" id="ARBA00010333"/>
    </source>
</evidence>
<dbReference type="PANTHER" id="PTHR30085">
    <property type="entry name" value="AMINO ACID ABC TRANSPORTER PERMEASE"/>
    <property type="match status" value="1"/>
</dbReference>
<dbReference type="SUPFAM" id="SSF53850">
    <property type="entry name" value="Periplasmic binding protein-like II"/>
    <property type="match status" value="1"/>
</dbReference>
<dbReference type="PROSITE" id="PS51257">
    <property type="entry name" value="PROKAR_LIPOPROTEIN"/>
    <property type="match status" value="1"/>
</dbReference>
<dbReference type="InterPro" id="IPR051455">
    <property type="entry name" value="Bact_solute-bind_prot3"/>
</dbReference>
<evidence type="ECO:0000259" key="6">
    <source>
        <dbReference type="SMART" id="SM00062"/>
    </source>
</evidence>
<dbReference type="SMART" id="SM00062">
    <property type="entry name" value="PBPb"/>
    <property type="match status" value="1"/>
</dbReference>
<evidence type="ECO:0000256" key="4">
    <source>
        <dbReference type="RuleBase" id="RU003744"/>
    </source>
</evidence>
<evidence type="ECO:0000313" key="7">
    <source>
        <dbReference type="EMBL" id="NMH79508.1"/>
    </source>
</evidence>
<evidence type="ECO:0000256" key="5">
    <source>
        <dbReference type="SAM" id="SignalP"/>
    </source>
</evidence>
<proteinExistence type="inferred from homology"/>
<accession>A0ABX1RJV5</accession>
<name>A0ABX1RJV5_9PSEU</name>
<feature type="chain" id="PRO_5047425967" evidence="5">
    <location>
        <begin position="20"/>
        <end position="298"/>
    </location>
</feature>
<dbReference type="EMBL" id="JAAXKY010000070">
    <property type="protein sequence ID" value="NMH79508.1"/>
    <property type="molecule type" value="Genomic_DNA"/>
</dbReference>
<evidence type="ECO:0000256" key="2">
    <source>
        <dbReference type="ARBA" id="ARBA00022448"/>
    </source>
</evidence>
<evidence type="ECO:0000256" key="3">
    <source>
        <dbReference type="ARBA" id="ARBA00022729"/>
    </source>
</evidence>
<protein>
    <submittedName>
        <fullName evidence="7">Glutamate ABC transporter substrate-binding protein</fullName>
    </submittedName>
</protein>
<dbReference type="PANTHER" id="PTHR30085:SF6">
    <property type="entry name" value="ABC TRANSPORTER GLUTAMINE-BINDING PROTEIN GLNH"/>
    <property type="match status" value="1"/>
</dbReference>
<keyword evidence="2" id="KW-0813">Transport</keyword>
<dbReference type="RefSeq" id="WP_169397571.1">
    <property type="nucleotide sequence ID" value="NZ_BAAAJH010000024.1"/>
</dbReference>
<dbReference type="Pfam" id="PF00497">
    <property type="entry name" value="SBP_bac_3"/>
    <property type="match status" value="1"/>
</dbReference>
<dbReference type="InterPro" id="IPR018313">
    <property type="entry name" value="SBP_3_CS"/>
</dbReference>
<comment type="similarity">
    <text evidence="1 4">Belongs to the bacterial solute-binding protein 3 family.</text>
</comment>
<feature type="signal peptide" evidence="5">
    <location>
        <begin position="1"/>
        <end position="19"/>
    </location>
</feature>
<comment type="caution">
    <text evidence="7">The sequence shown here is derived from an EMBL/GenBank/DDBJ whole genome shotgun (WGS) entry which is preliminary data.</text>
</comment>
<organism evidence="7 8">
    <name type="scientific">Pseudonocardia xinjiangensis</name>
    <dbReference type="NCBI Taxonomy" id="75289"/>
    <lineage>
        <taxon>Bacteria</taxon>
        <taxon>Bacillati</taxon>
        <taxon>Actinomycetota</taxon>
        <taxon>Actinomycetes</taxon>
        <taxon>Pseudonocardiales</taxon>
        <taxon>Pseudonocardiaceae</taxon>
        <taxon>Pseudonocardia</taxon>
    </lineage>
</organism>
<gene>
    <name evidence="7" type="ORF">HF577_20735</name>
</gene>
<keyword evidence="3 5" id="KW-0732">Signal</keyword>
<keyword evidence="8" id="KW-1185">Reference proteome</keyword>
<dbReference type="CDD" id="cd13690">
    <property type="entry name" value="PBP2_GluB"/>
    <property type="match status" value="1"/>
</dbReference>
<dbReference type="PROSITE" id="PS01039">
    <property type="entry name" value="SBP_BACTERIAL_3"/>
    <property type="match status" value="1"/>
</dbReference>
<dbReference type="Gene3D" id="3.40.190.10">
    <property type="entry name" value="Periplasmic binding protein-like II"/>
    <property type="match status" value="2"/>
</dbReference>
<evidence type="ECO:0000313" key="8">
    <source>
        <dbReference type="Proteomes" id="UP001296706"/>
    </source>
</evidence>